<dbReference type="RefSeq" id="WP_244018331.1">
    <property type="nucleotide sequence ID" value="NZ_JALHLF010000016.1"/>
</dbReference>
<sequence length="130" mass="14468">MSKPPRARYRTTNWKSYNAALAQRGSLQVWFDPGMQMLSAPTRNRGRHPVFSDAAIQASLPQKGVFKLPLRQTSGMVARLLAMVGLVWLVPDFSTLSRRQKTLLVEIPCQPRSGPLHRLIDSTGIKAVGD</sequence>
<name>A0ABT0BBQ5_9SPHN</name>
<reference evidence="2" key="1">
    <citation type="submission" date="2022-03" db="EMBL/GenBank/DDBJ databases">
        <title>Identification of a novel bacterium isolated from mangrove sediments.</title>
        <authorList>
            <person name="Pan X."/>
        </authorList>
    </citation>
    <scope>NUCLEOTIDE SEQUENCE</scope>
    <source>
        <strain evidence="2">B1949</strain>
    </source>
</reference>
<dbReference type="Proteomes" id="UP001162881">
    <property type="component" value="Unassembled WGS sequence"/>
</dbReference>
<accession>A0ABT0BBQ5</accession>
<dbReference type="InterPro" id="IPR053172">
    <property type="entry name" value="Tn903_transposase"/>
</dbReference>
<dbReference type="PANTHER" id="PTHR34631:SF3">
    <property type="entry name" value="ISSOD12 TRANSPOSASE TNPA_ISSOD12"/>
    <property type="match status" value="1"/>
</dbReference>
<dbReference type="EMBL" id="JALHLF010000016">
    <property type="protein sequence ID" value="MCJ2182423.1"/>
    <property type="molecule type" value="Genomic_DNA"/>
</dbReference>
<gene>
    <name evidence="2" type="ORF">MTR62_06880</name>
</gene>
<protein>
    <submittedName>
        <fullName evidence="2">Transposase</fullName>
    </submittedName>
</protein>
<dbReference type="PANTHER" id="PTHR34631">
    <property type="match status" value="1"/>
</dbReference>
<proteinExistence type="predicted"/>
<dbReference type="InterPro" id="IPR025668">
    <property type="entry name" value="Tnp_DDE_dom"/>
</dbReference>
<dbReference type="Pfam" id="PF13737">
    <property type="entry name" value="DDE_Tnp_1_5"/>
    <property type="match status" value="1"/>
</dbReference>
<keyword evidence="3" id="KW-1185">Reference proteome</keyword>
<evidence type="ECO:0000313" key="2">
    <source>
        <dbReference type="EMBL" id="MCJ2182423.1"/>
    </source>
</evidence>
<organism evidence="2 3">
    <name type="scientific">Novosphingobium organovorum</name>
    <dbReference type="NCBI Taxonomy" id="2930092"/>
    <lineage>
        <taxon>Bacteria</taxon>
        <taxon>Pseudomonadati</taxon>
        <taxon>Pseudomonadota</taxon>
        <taxon>Alphaproteobacteria</taxon>
        <taxon>Sphingomonadales</taxon>
        <taxon>Sphingomonadaceae</taxon>
        <taxon>Novosphingobium</taxon>
    </lineage>
</organism>
<evidence type="ECO:0000259" key="1">
    <source>
        <dbReference type="Pfam" id="PF13737"/>
    </source>
</evidence>
<feature type="non-terminal residue" evidence="2">
    <location>
        <position position="130"/>
    </location>
</feature>
<feature type="domain" description="Transposase DDE" evidence="1">
    <location>
        <begin position="23"/>
        <end position="129"/>
    </location>
</feature>
<evidence type="ECO:0000313" key="3">
    <source>
        <dbReference type="Proteomes" id="UP001162881"/>
    </source>
</evidence>
<comment type="caution">
    <text evidence="2">The sequence shown here is derived from an EMBL/GenBank/DDBJ whole genome shotgun (WGS) entry which is preliminary data.</text>
</comment>